<dbReference type="AlphaFoldDB" id="A0A445A8X7"/>
<gene>
    <name evidence="1" type="ORF">Ahy_B03g068202</name>
</gene>
<dbReference type="Proteomes" id="UP000289738">
    <property type="component" value="Chromosome B03"/>
</dbReference>
<dbReference type="EMBL" id="SDMP01000013">
    <property type="protein sequence ID" value="RYR22911.1"/>
    <property type="molecule type" value="Genomic_DNA"/>
</dbReference>
<name>A0A445A8X7_ARAHY</name>
<organism evidence="1 2">
    <name type="scientific">Arachis hypogaea</name>
    <name type="common">Peanut</name>
    <dbReference type="NCBI Taxonomy" id="3818"/>
    <lineage>
        <taxon>Eukaryota</taxon>
        <taxon>Viridiplantae</taxon>
        <taxon>Streptophyta</taxon>
        <taxon>Embryophyta</taxon>
        <taxon>Tracheophyta</taxon>
        <taxon>Spermatophyta</taxon>
        <taxon>Magnoliopsida</taxon>
        <taxon>eudicotyledons</taxon>
        <taxon>Gunneridae</taxon>
        <taxon>Pentapetalae</taxon>
        <taxon>rosids</taxon>
        <taxon>fabids</taxon>
        <taxon>Fabales</taxon>
        <taxon>Fabaceae</taxon>
        <taxon>Papilionoideae</taxon>
        <taxon>50 kb inversion clade</taxon>
        <taxon>dalbergioids sensu lato</taxon>
        <taxon>Dalbergieae</taxon>
        <taxon>Pterocarpus clade</taxon>
        <taxon>Arachis</taxon>
    </lineage>
</organism>
<keyword evidence="2" id="KW-1185">Reference proteome</keyword>
<accession>A0A445A8X7</accession>
<protein>
    <submittedName>
        <fullName evidence="1">Uncharacterized protein</fullName>
    </submittedName>
</protein>
<sequence length="68" mass="7670">MGDSQTSYFHRCSFFSKTTDVSVTKLKSTKAFVHTVLVVIALMGDRRTDKPMNMPKRLSTASSTLLIW</sequence>
<comment type="caution">
    <text evidence="1">The sequence shown here is derived from an EMBL/GenBank/DDBJ whole genome shotgun (WGS) entry which is preliminary data.</text>
</comment>
<reference evidence="1 2" key="1">
    <citation type="submission" date="2019-01" db="EMBL/GenBank/DDBJ databases">
        <title>Sequencing of cultivated peanut Arachis hypogaea provides insights into genome evolution and oil improvement.</title>
        <authorList>
            <person name="Chen X."/>
        </authorList>
    </citation>
    <scope>NUCLEOTIDE SEQUENCE [LARGE SCALE GENOMIC DNA]</scope>
    <source>
        <strain evidence="2">cv. Fuhuasheng</strain>
        <tissue evidence="1">Leaves</tissue>
    </source>
</reference>
<evidence type="ECO:0000313" key="1">
    <source>
        <dbReference type="EMBL" id="RYR22911.1"/>
    </source>
</evidence>
<evidence type="ECO:0000313" key="2">
    <source>
        <dbReference type="Proteomes" id="UP000289738"/>
    </source>
</evidence>
<proteinExistence type="predicted"/>